<protein>
    <submittedName>
        <fullName evidence="2">GNAT family N-acetyltransferase</fullName>
    </submittedName>
</protein>
<evidence type="ECO:0000313" key="3">
    <source>
        <dbReference type="Proteomes" id="UP000305729"/>
    </source>
</evidence>
<sequence length="197" mass="22975">MRNQADKERVVQDLWKSVRVRAFQESDIDQHIAYWHNPENTFLEDLGVDRQRLIPAHKMREQLQYVLNKMPQACSLLTIEYQGQAIGVHELTDVVEQESGVMHASIWTSEFRGLGIGKVSYVKAMQWYFEHLPLQRILFKTPKNNRAANKLKQTLKIKQVGECTYELPIFGRPIEAHLYEMTRSAFEHQVALAAPRE</sequence>
<gene>
    <name evidence="2" type="ORF">CWC22_008735</name>
</gene>
<evidence type="ECO:0000259" key="1">
    <source>
        <dbReference type="PROSITE" id="PS51186"/>
    </source>
</evidence>
<dbReference type="SUPFAM" id="SSF55729">
    <property type="entry name" value="Acyl-CoA N-acyltransferases (Nat)"/>
    <property type="match status" value="1"/>
</dbReference>
<proteinExistence type="predicted"/>
<reference evidence="2 3" key="1">
    <citation type="submission" date="2019-10" db="EMBL/GenBank/DDBJ databases">
        <title>Pseudoalteromonas rubra S4059.</title>
        <authorList>
            <person name="Paulsen S."/>
            <person name="Wang X."/>
        </authorList>
    </citation>
    <scope>NUCLEOTIDE SEQUENCE [LARGE SCALE GENOMIC DNA]</scope>
    <source>
        <strain evidence="2 3">S4059</strain>
    </source>
</reference>
<name>A0A7S7YT14_9GAMM</name>
<accession>A0A7S7YT14</accession>
<organism evidence="2 3">
    <name type="scientific">Pseudoalteromonas rubra</name>
    <dbReference type="NCBI Taxonomy" id="43658"/>
    <lineage>
        <taxon>Bacteria</taxon>
        <taxon>Pseudomonadati</taxon>
        <taxon>Pseudomonadota</taxon>
        <taxon>Gammaproteobacteria</taxon>
        <taxon>Alteromonadales</taxon>
        <taxon>Pseudoalteromonadaceae</taxon>
        <taxon>Pseudoalteromonas</taxon>
    </lineage>
</organism>
<dbReference type="AlphaFoldDB" id="A0A7S7YT14"/>
<evidence type="ECO:0000313" key="2">
    <source>
        <dbReference type="EMBL" id="QPB83072.1"/>
    </source>
</evidence>
<dbReference type="Proteomes" id="UP000305729">
    <property type="component" value="Chromosome 1"/>
</dbReference>
<dbReference type="PROSITE" id="PS51186">
    <property type="entry name" value="GNAT"/>
    <property type="match status" value="1"/>
</dbReference>
<keyword evidence="2" id="KW-0808">Transferase</keyword>
<dbReference type="GO" id="GO:0016747">
    <property type="term" value="F:acyltransferase activity, transferring groups other than amino-acyl groups"/>
    <property type="evidence" value="ECO:0007669"/>
    <property type="project" value="InterPro"/>
</dbReference>
<dbReference type="EMBL" id="CP045429">
    <property type="protein sequence ID" value="QPB83072.1"/>
    <property type="molecule type" value="Genomic_DNA"/>
</dbReference>
<dbReference type="InterPro" id="IPR000182">
    <property type="entry name" value="GNAT_dom"/>
</dbReference>
<dbReference type="Pfam" id="PF13302">
    <property type="entry name" value="Acetyltransf_3"/>
    <property type="match status" value="1"/>
</dbReference>
<feature type="domain" description="N-acetyltransferase" evidence="1">
    <location>
        <begin position="18"/>
        <end position="193"/>
    </location>
</feature>
<dbReference type="InterPro" id="IPR016181">
    <property type="entry name" value="Acyl_CoA_acyltransferase"/>
</dbReference>
<dbReference type="Gene3D" id="3.40.630.30">
    <property type="match status" value="1"/>
</dbReference>